<feature type="domain" description="Ig-like" evidence="1">
    <location>
        <begin position="1"/>
        <end position="98"/>
    </location>
</feature>
<evidence type="ECO:0000313" key="3">
    <source>
        <dbReference type="Proteomes" id="UP000261360"/>
    </source>
</evidence>
<dbReference type="SMART" id="SM00409">
    <property type="entry name" value="IG"/>
    <property type="match status" value="1"/>
</dbReference>
<dbReference type="Pfam" id="PF07686">
    <property type="entry name" value="V-set"/>
    <property type="match status" value="1"/>
</dbReference>
<sequence length="149" mass="16975">VAVLTLQTYKLSLFDFVSPDEISYGEDVTLPCKNVADDQGECGNITWTFTGLTTSDPVELILHGRISEKVKDRMSLTEKCSLVIKKVTAGDGGQYYCQSRSGQIQRYLFVIDSEYLHHVLRYIYYITIMTSDEVNFSLVFLSQCLRLHQ</sequence>
<dbReference type="AlphaFoldDB" id="A0A3B4WV36"/>
<dbReference type="PROSITE" id="PS50835">
    <property type="entry name" value="IG_LIKE"/>
    <property type="match status" value="1"/>
</dbReference>
<evidence type="ECO:0000259" key="1">
    <source>
        <dbReference type="PROSITE" id="PS50835"/>
    </source>
</evidence>
<dbReference type="InterPro" id="IPR036179">
    <property type="entry name" value="Ig-like_dom_sf"/>
</dbReference>
<dbReference type="Proteomes" id="UP000261360">
    <property type="component" value="Unplaced"/>
</dbReference>
<dbReference type="Gene3D" id="2.60.40.10">
    <property type="entry name" value="Immunoglobulins"/>
    <property type="match status" value="1"/>
</dbReference>
<dbReference type="InterPro" id="IPR013106">
    <property type="entry name" value="Ig_V-set"/>
</dbReference>
<reference evidence="2" key="2">
    <citation type="submission" date="2025-09" db="UniProtKB">
        <authorList>
            <consortium name="Ensembl"/>
        </authorList>
    </citation>
    <scope>IDENTIFICATION</scope>
</reference>
<keyword evidence="3" id="KW-1185">Reference proteome</keyword>
<accession>A0A3B4WV36</accession>
<dbReference type="InterPro" id="IPR007110">
    <property type="entry name" value="Ig-like_dom"/>
</dbReference>
<reference evidence="2" key="1">
    <citation type="submission" date="2025-08" db="UniProtKB">
        <authorList>
            <consortium name="Ensembl"/>
        </authorList>
    </citation>
    <scope>IDENTIFICATION</scope>
</reference>
<dbReference type="SUPFAM" id="SSF48726">
    <property type="entry name" value="Immunoglobulin"/>
    <property type="match status" value="1"/>
</dbReference>
<protein>
    <recommendedName>
        <fullName evidence="1">Ig-like domain-containing protein</fullName>
    </recommendedName>
</protein>
<dbReference type="InterPro" id="IPR013783">
    <property type="entry name" value="Ig-like_fold"/>
</dbReference>
<dbReference type="InterPro" id="IPR003599">
    <property type="entry name" value="Ig_sub"/>
</dbReference>
<name>A0A3B4WV36_SERLL</name>
<evidence type="ECO:0000313" key="2">
    <source>
        <dbReference type="Ensembl" id="ENSSLDP00000008904.1"/>
    </source>
</evidence>
<proteinExistence type="predicted"/>
<dbReference type="PANTHER" id="PTHR11422">
    <property type="entry name" value="T-CELL SURFACE GLYCOPROTEIN CD4"/>
    <property type="match status" value="1"/>
</dbReference>
<dbReference type="GeneTree" id="ENSGT01150000287581"/>
<organism evidence="2 3">
    <name type="scientific">Seriola lalandi dorsalis</name>
    <dbReference type="NCBI Taxonomy" id="1841481"/>
    <lineage>
        <taxon>Eukaryota</taxon>
        <taxon>Metazoa</taxon>
        <taxon>Chordata</taxon>
        <taxon>Craniata</taxon>
        <taxon>Vertebrata</taxon>
        <taxon>Euteleostomi</taxon>
        <taxon>Actinopterygii</taxon>
        <taxon>Neopterygii</taxon>
        <taxon>Teleostei</taxon>
        <taxon>Neoteleostei</taxon>
        <taxon>Acanthomorphata</taxon>
        <taxon>Carangaria</taxon>
        <taxon>Carangiformes</taxon>
        <taxon>Carangidae</taxon>
        <taxon>Seriola</taxon>
    </lineage>
</organism>
<dbReference type="Ensembl" id="ENSSLDT00000009201.1">
    <property type="protein sequence ID" value="ENSSLDP00000008904.1"/>
    <property type="gene ID" value="ENSSLDG00000007058.1"/>
</dbReference>